<dbReference type="InterPro" id="IPR052967">
    <property type="entry name" value="Stress_Response_Assoc"/>
</dbReference>
<sequence>MAAVNASQLREGMEVYSGEGQSLGPIERMDRDSITVRGQQYEFTSIARTGANRVYLTRQVGASTGTGRGRAGDAGSEVVEAQGEIHVPEVEERLHVEKRQSEIGEVQVRKTVTQEQQTVPVDLMREEVRVEERDTEDRPATDADLRSAFDEGTIRVPLRGEEAVVTKEAVVTGEVVVDKERTTEHQDISGTVRRVRVEVEEHYQRERDGFRQHYAQGRGSSGKPPFEEAEHTYRSGFEAAHDERHAGKRFEDVEPELRRQYERSSSARAGSDPWERLIEEVREGYRRGGH</sequence>
<protein>
    <recommendedName>
        <fullName evidence="2">DUF2382 domain-containing protein</fullName>
    </recommendedName>
</protein>
<dbReference type="NCBIfam" id="TIGR02271">
    <property type="entry name" value="YsnF/AvaK domain"/>
    <property type="match status" value="1"/>
</dbReference>
<dbReference type="InterPro" id="IPR019060">
    <property type="entry name" value="DUF2382"/>
</dbReference>
<dbReference type="EMBL" id="CADCTC010000060">
    <property type="protein sequence ID" value="CAA9229383.1"/>
    <property type="molecule type" value="Genomic_DNA"/>
</dbReference>
<dbReference type="PANTHER" id="PTHR38463:SF1">
    <property type="entry name" value="STRESS RESPONSE PROTEIN YSNF"/>
    <property type="match status" value="1"/>
</dbReference>
<dbReference type="AlphaFoldDB" id="A0A6J4HNX4"/>
<feature type="region of interest" description="Disordered" evidence="1">
    <location>
        <begin position="238"/>
        <end position="276"/>
    </location>
</feature>
<organism evidence="3">
    <name type="scientific">uncultured Chloroflexota bacterium</name>
    <dbReference type="NCBI Taxonomy" id="166587"/>
    <lineage>
        <taxon>Bacteria</taxon>
        <taxon>Bacillati</taxon>
        <taxon>Chloroflexota</taxon>
        <taxon>environmental samples</taxon>
    </lineage>
</organism>
<feature type="domain" description="DUF2382" evidence="2">
    <location>
        <begin position="90"/>
        <end position="199"/>
    </location>
</feature>
<evidence type="ECO:0000259" key="2">
    <source>
        <dbReference type="Pfam" id="PF09557"/>
    </source>
</evidence>
<accession>A0A6J4HNX4</accession>
<dbReference type="Pfam" id="PF09557">
    <property type="entry name" value="DUF2382"/>
    <property type="match status" value="1"/>
</dbReference>
<gene>
    <name evidence="3" type="ORF">AVDCRST_MAG77-914</name>
</gene>
<evidence type="ECO:0000256" key="1">
    <source>
        <dbReference type="SAM" id="MobiDB-lite"/>
    </source>
</evidence>
<dbReference type="PANTHER" id="PTHR38463">
    <property type="entry name" value="STRESS RESPONSE PROTEIN YSNF"/>
    <property type="match status" value="1"/>
</dbReference>
<feature type="compositionally biased region" description="Basic and acidic residues" evidence="1">
    <location>
        <begin position="238"/>
        <end position="262"/>
    </location>
</feature>
<evidence type="ECO:0000313" key="3">
    <source>
        <dbReference type="EMBL" id="CAA9229383.1"/>
    </source>
</evidence>
<proteinExistence type="predicted"/>
<reference evidence="3" key="1">
    <citation type="submission" date="2020-02" db="EMBL/GenBank/DDBJ databases">
        <authorList>
            <person name="Meier V. D."/>
        </authorList>
    </citation>
    <scope>NUCLEOTIDE SEQUENCE</scope>
    <source>
        <strain evidence="3">AVDCRST_MAG77</strain>
    </source>
</reference>
<feature type="region of interest" description="Disordered" evidence="1">
    <location>
        <begin position="1"/>
        <end position="25"/>
    </location>
</feature>
<name>A0A6J4HNX4_9CHLR</name>